<dbReference type="AlphaFoldDB" id="A0A0J6FB46"/>
<feature type="region of interest" description="Disordered" evidence="1">
    <location>
        <begin position="336"/>
        <end position="358"/>
    </location>
</feature>
<name>A0A0J6FB46_COCPO</name>
<accession>A0A0J6FB46</accession>
<feature type="compositionally biased region" description="Basic and acidic residues" evidence="1">
    <location>
        <begin position="344"/>
        <end position="358"/>
    </location>
</feature>
<evidence type="ECO:0000313" key="3">
    <source>
        <dbReference type="Proteomes" id="UP000054567"/>
    </source>
</evidence>
<evidence type="ECO:0000256" key="1">
    <source>
        <dbReference type="SAM" id="MobiDB-lite"/>
    </source>
</evidence>
<proteinExistence type="predicted"/>
<feature type="compositionally biased region" description="Low complexity" evidence="1">
    <location>
        <begin position="1"/>
        <end position="14"/>
    </location>
</feature>
<sequence>MSSVSSSSMASDNSCYLLPSSRYEGPPYCIREPSPKRYEEVEPPYGLSTRSFGEYNHEKPPKLEATYGGSVPFRNEYQIDRQEKPSPTHGNGTRFYANIKHKVREEIKPVYASGIRPLEERISERLEGIVELASKVYGIAKVVLEVMMAFGAVIDATPTGIKFYIERLENQMTQKTCSKLLAAVEDLFYATHATLNIEIRNLELCESFHFDIRNLAPNNKFNSKECLPEPSHLRLVFQTCKEYLTSDCVRKFLDQELIRQKQGEYVNQTMRMSMAAGYNPENELVFRQHIQKLVTEPESPYCRRWTGLNPIHEASPGMVLGTLKEKYLGILAREAKQEKKKSRRQSERHSTDSTHEELRHVTANREASYAMLHGMSVGEHRRQEESMSLSAYVKENLCICFGYCDCSRKCTLKGSRKCPCSSRLSVICDSHEADEKECFAEKCADIAANVFDRLSAVKRGVHIFQMMAELDMRLDRFHEAVVDYRQQCERASGGLKRRSDF</sequence>
<dbReference type="OrthoDB" id="4158501at2759"/>
<reference evidence="3" key="2">
    <citation type="journal article" date="2009" name="Genome Res.">
        <title>Comparative genomic analyses of the human fungal pathogens Coccidioides and their relatives.</title>
        <authorList>
            <person name="Sharpton T.J."/>
            <person name="Stajich J.E."/>
            <person name="Rounsley S.D."/>
            <person name="Gardner M.J."/>
            <person name="Wortman J.R."/>
            <person name="Jordar V.S."/>
            <person name="Maiti R."/>
            <person name="Kodira C.D."/>
            <person name="Neafsey D.E."/>
            <person name="Zeng Q."/>
            <person name="Hung C.-Y."/>
            <person name="McMahan C."/>
            <person name="Muszewska A."/>
            <person name="Grynberg M."/>
            <person name="Mandel M.A."/>
            <person name="Kellner E.M."/>
            <person name="Barker B.M."/>
            <person name="Galgiani J.N."/>
            <person name="Orbach M.J."/>
            <person name="Kirkland T.N."/>
            <person name="Cole G.T."/>
            <person name="Henn M.R."/>
            <person name="Birren B.W."/>
            <person name="Taylor J.W."/>
        </authorList>
    </citation>
    <scope>NUCLEOTIDE SEQUENCE [LARGE SCALE GENOMIC DNA]</scope>
    <source>
        <strain evidence="3">RMSCC 3488</strain>
    </source>
</reference>
<dbReference type="Proteomes" id="UP000054567">
    <property type="component" value="Unassembled WGS sequence"/>
</dbReference>
<dbReference type="VEuPathDB" id="FungiDB:CPAG_06553"/>
<reference evidence="2 3" key="1">
    <citation type="submission" date="2007-06" db="EMBL/GenBank/DDBJ databases">
        <title>The Genome Sequence of Coccidioides posadasii RMSCC_3488.</title>
        <authorList>
            <consortium name="Coccidioides Genome Resources Consortium"/>
            <consortium name="The Broad Institute Genome Sequencing Platform"/>
            <person name="Henn M.R."/>
            <person name="Sykes S."/>
            <person name="Young S."/>
            <person name="Jaffe D."/>
            <person name="Berlin A."/>
            <person name="Alvarez P."/>
            <person name="Butler J."/>
            <person name="Gnerre S."/>
            <person name="Grabherr M."/>
            <person name="Mauceli E."/>
            <person name="Brockman W."/>
            <person name="Kodira C."/>
            <person name="Alvarado L."/>
            <person name="Zeng Q."/>
            <person name="Crawford M."/>
            <person name="Antoine C."/>
            <person name="Devon K."/>
            <person name="Galgiani J."/>
            <person name="Orsborn K."/>
            <person name="Lewis M.L."/>
            <person name="Nusbaum C."/>
            <person name="Galagan J."/>
            <person name="Birren B."/>
        </authorList>
    </citation>
    <scope>NUCLEOTIDE SEQUENCE [LARGE SCALE GENOMIC DNA]</scope>
    <source>
        <strain evidence="2 3">RMSCC 3488</strain>
    </source>
</reference>
<gene>
    <name evidence="2" type="ORF">CPAG_06553</name>
</gene>
<dbReference type="EMBL" id="DS268112">
    <property type="protein sequence ID" value="KMM70241.1"/>
    <property type="molecule type" value="Genomic_DNA"/>
</dbReference>
<feature type="region of interest" description="Disordered" evidence="1">
    <location>
        <begin position="1"/>
        <end position="65"/>
    </location>
</feature>
<evidence type="ECO:0000313" key="2">
    <source>
        <dbReference type="EMBL" id="KMM70241.1"/>
    </source>
</evidence>
<organism evidence="2 3">
    <name type="scientific">Coccidioides posadasii RMSCC 3488</name>
    <dbReference type="NCBI Taxonomy" id="454284"/>
    <lineage>
        <taxon>Eukaryota</taxon>
        <taxon>Fungi</taxon>
        <taxon>Dikarya</taxon>
        <taxon>Ascomycota</taxon>
        <taxon>Pezizomycotina</taxon>
        <taxon>Eurotiomycetes</taxon>
        <taxon>Eurotiomycetidae</taxon>
        <taxon>Onygenales</taxon>
        <taxon>Onygenaceae</taxon>
        <taxon>Coccidioides</taxon>
    </lineage>
</organism>
<protein>
    <submittedName>
        <fullName evidence="2">Uncharacterized protein</fullName>
    </submittedName>
</protein>
<reference evidence="3" key="3">
    <citation type="journal article" date="2010" name="Genome Res.">
        <title>Population genomic sequencing of Coccidioides fungi reveals recent hybridization and transposon control.</title>
        <authorList>
            <person name="Neafsey D.E."/>
            <person name="Barker B.M."/>
            <person name="Sharpton T.J."/>
            <person name="Stajich J.E."/>
            <person name="Park D.J."/>
            <person name="Whiston E."/>
            <person name="Hung C.-Y."/>
            <person name="McMahan C."/>
            <person name="White J."/>
            <person name="Sykes S."/>
            <person name="Heiman D."/>
            <person name="Young S."/>
            <person name="Zeng Q."/>
            <person name="Abouelleil A."/>
            <person name="Aftuck L."/>
            <person name="Bessette D."/>
            <person name="Brown A."/>
            <person name="FitzGerald M."/>
            <person name="Lui A."/>
            <person name="Macdonald J.P."/>
            <person name="Priest M."/>
            <person name="Orbach M.J."/>
            <person name="Galgiani J.N."/>
            <person name="Kirkland T.N."/>
            <person name="Cole G.T."/>
            <person name="Birren B.W."/>
            <person name="Henn M.R."/>
            <person name="Taylor J.W."/>
            <person name="Rounsley S.D."/>
        </authorList>
    </citation>
    <scope>NUCLEOTIDE SEQUENCE [LARGE SCALE GENOMIC DNA]</scope>
    <source>
        <strain evidence="3">RMSCC 3488</strain>
    </source>
</reference>